<name>A0ABV8IN23_9ACTN</name>
<dbReference type="Proteomes" id="UP001595867">
    <property type="component" value="Unassembled WGS sequence"/>
</dbReference>
<keyword evidence="3" id="KW-1185">Reference proteome</keyword>
<feature type="compositionally biased region" description="Acidic residues" evidence="1">
    <location>
        <begin position="1"/>
        <end position="10"/>
    </location>
</feature>
<protein>
    <submittedName>
        <fullName evidence="2">Uncharacterized protein</fullName>
    </submittedName>
</protein>
<organism evidence="2 3">
    <name type="scientific">Actinoplanes subglobosus</name>
    <dbReference type="NCBI Taxonomy" id="1547892"/>
    <lineage>
        <taxon>Bacteria</taxon>
        <taxon>Bacillati</taxon>
        <taxon>Actinomycetota</taxon>
        <taxon>Actinomycetes</taxon>
        <taxon>Micromonosporales</taxon>
        <taxon>Micromonosporaceae</taxon>
        <taxon>Actinoplanes</taxon>
    </lineage>
</organism>
<dbReference type="EMBL" id="JBHSBL010000010">
    <property type="protein sequence ID" value="MFC4065376.1"/>
    <property type="molecule type" value="Genomic_DNA"/>
</dbReference>
<proteinExistence type="predicted"/>
<comment type="caution">
    <text evidence="2">The sequence shown here is derived from an EMBL/GenBank/DDBJ whole genome shotgun (WGS) entry which is preliminary data.</text>
</comment>
<reference evidence="3" key="1">
    <citation type="journal article" date="2019" name="Int. J. Syst. Evol. Microbiol.">
        <title>The Global Catalogue of Microorganisms (GCM) 10K type strain sequencing project: providing services to taxonomists for standard genome sequencing and annotation.</title>
        <authorList>
            <consortium name="The Broad Institute Genomics Platform"/>
            <consortium name="The Broad Institute Genome Sequencing Center for Infectious Disease"/>
            <person name="Wu L."/>
            <person name="Ma J."/>
        </authorList>
    </citation>
    <scope>NUCLEOTIDE SEQUENCE [LARGE SCALE GENOMIC DNA]</scope>
    <source>
        <strain evidence="3">TBRC 5832</strain>
    </source>
</reference>
<feature type="region of interest" description="Disordered" evidence="1">
    <location>
        <begin position="1"/>
        <end position="39"/>
    </location>
</feature>
<evidence type="ECO:0000256" key="1">
    <source>
        <dbReference type="SAM" id="MobiDB-lite"/>
    </source>
</evidence>
<accession>A0ABV8IN23</accession>
<evidence type="ECO:0000313" key="2">
    <source>
        <dbReference type="EMBL" id="MFC4065376.1"/>
    </source>
</evidence>
<evidence type="ECO:0000313" key="3">
    <source>
        <dbReference type="Proteomes" id="UP001595867"/>
    </source>
</evidence>
<sequence length="54" mass="5678">MTDAADDDRESEIAEAATGGDYEYDEAHGGGDTGPGVPAALEEEARRLRDLSSH</sequence>
<gene>
    <name evidence="2" type="ORF">ACFO0C_10570</name>
</gene>
<dbReference type="RefSeq" id="WP_378066405.1">
    <property type="nucleotide sequence ID" value="NZ_JBHSBL010000010.1"/>
</dbReference>